<evidence type="ECO:0000256" key="2">
    <source>
        <dbReference type="ARBA" id="ARBA00005372"/>
    </source>
</evidence>
<dbReference type="PANTHER" id="PTHR43162:SF1">
    <property type="entry name" value="PRESTALK A DIFFERENTIATION PROTEIN A"/>
    <property type="match status" value="1"/>
</dbReference>
<gene>
    <name evidence="6" type="ORF">SMD44_02801</name>
</gene>
<accession>A0A1Z1WAC3</accession>
<dbReference type="InterPro" id="IPR008030">
    <property type="entry name" value="NmrA-like"/>
</dbReference>
<dbReference type="eggNOG" id="COG0702">
    <property type="taxonomic scope" value="Bacteria"/>
</dbReference>
<dbReference type="Gene3D" id="3.40.50.720">
    <property type="entry name" value="NAD(P)-binding Rossmann-like Domain"/>
    <property type="match status" value="1"/>
</dbReference>
<dbReference type="EMBL" id="CP021748">
    <property type="protein sequence ID" value="ARX83383.1"/>
    <property type="molecule type" value="Genomic_DNA"/>
</dbReference>
<proteinExistence type="inferred from homology"/>
<name>A0A1Z1WAC3_9ACTN</name>
<dbReference type="Pfam" id="PF05368">
    <property type="entry name" value="NmrA"/>
    <property type="match status" value="1"/>
</dbReference>
<dbReference type="InterPro" id="IPR051604">
    <property type="entry name" value="Ergot_Alk_Oxidoreductase"/>
</dbReference>
<dbReference type="STRING" id="67267.GCA_000716675_03439"/>
<dbReference type="GO" id="GO:0009820">
    <property type="term" value="P:alkaloid metabolic process"/>
    <property type="evidence" value="ECO:0007669"/>
    <property type="project" value="UniProtKB-KW"/>
</dbReference>
<keyword evidence="3" id="KW-0017">Alkaloid metabolism</keyword>
<dbReference type="InterPro" id="IPR019901">
    <property type="entry name" value="Ergot_alkaloid_biosynthesis"/>
</dbReference>
<dbReference type="NCBIfam" id="TIGR03649">
    <property type="entry name" value="ergot_EASG"/>
    <property type="match status" value="1"/>
</dbReference>
<evidence type="ECO:0000313" key="6">
    <source>
        <dbReference type="EMBL" id="ARX83383.1"/>
    </source>
</evidence>
<dbReference type="Gene3D" id="3.90.25.10">
    <property type="entry name" value="UDP-galactose 4-epimerase, domain 1"/>
    <property type="match status" value="1"/>
</dbReference>
<organism evidence="6 7">
    <name type="scientific">Streptomyces alboflavus</name>
    <dbReference type="NCBI Taxonomy" id="67267"/>
    <lineage>
        <taxon>Bacteria</taxon>
        <taxon>Bacillati</taxon>
        <taxon>Actinomycetota</taxon>
        <taxon>Actinomycetes</taxon>
        <taxon>Kitasatosporales</taxon>
        <taxon>Streptomycetaceae</taxon>
        <taxon>Streptomyces</taxon>
    </lineage>
</organism>
<dbReference type="GO" id="GO:0016491">
    <property type="term" value="F:oxidoreductase activity"/>
    <property type="evidence" value="ECO:0007669"/>
    <property type="project" value="UniProtKB-KW"/>
</dbReference>
<dbReference type="PANTHER" id="PTHR43162">
    <property type="match status" value="1"/>
</dbReference>
<comment type="pathway">
    <text evidence="1">Alkaloid biosynthesis; ergot alkaloid biosynthesis.</text>
</comment>
<dbReference type="AlphaFoldDB" id="A0A1Z1WAC3"/>
<protein>
    <submittedName>
        <fullName evidence="6">Oxidoreductase</fullName>
    </submittedName>
</protein>
<evidence type="ECO:0000256" key="1">
    <source>
        <dbReference type="ARBA" id="ARBA00005107"/>
    </source>
</evidence>
<sequence>MPERSGPGPLTVLVTGATGTTGARVTTRLAALGHTVRAASRSGRTPHPGARAVRFDWYDEATHAAALDGADRVYLVAPVGDPDPVAVVLPFLRRARAAGVTRVVLLSSSAIEAGGPALGQIHRLLAEEGLFEEWSALRPSWFMQNFTADHPHAQSVRTDGVLTTATGTGRVPFVDADDIAAVAAHALTATPPPGHDLVITGPEALTYDEVAATLTDVTGRAVTHHAVSADELAERLTERGLPAGFARVLAALDDGIRGGAEDRVTDTVARLTGRAPRSFADYCRDAWPRSTVTDPSR</sequence>
<dbReference type="InterPro" id="IPR036291">
    <property type="entry name" value="NAD(P)-bd_dom_sf"/>
</dbReference>
<dbReference type="Proteomes" id="UP000195880">
    <property type="component" value="Chromosome"/>
</dbReference>
<keyword evidence="4" id="KW-0560">Oxidoreductase</keyword>
<dbReference type="SUPFAM" id="SSF51735">
    <property type="entry name" value="NAD(P)-binding Rossmann-fold domains"/>
    <property type="match status" value="1"/>
</dbReference>
<dbReference type="KEGG" id="salf:SMD44_02801"/>
<feature type="domain" description="NmrA-like" evidence="5">
    <location>
        <begin position="11"/>
        <end position="249"/>
    </location>
</feature>
<evidence type="ECO:0000256" key="3">
    <source>
        <dbReference type="ARBA" id="ARBA00022589"/>
    </source>
</evidence>
<keyword evidence="7" id="KW-1185">Reference proteome</keyword>
<evidence type="ECO:0000313" key="7">
    <source>
        <dbReference type="Proteomes" id="UP000195880"/>
    </source>
</evidence>
<evidence type="ECO:0000256" key="4">
    <source>
        <dbReference type="ARBA" id="ARBA00023002"/>
    </source>
</evidence>
<comment type="similarity">
    <text evidence="2">Belongs to the fgaFS/easG family.</text>
</comment>
<reference evidence="6 7" key="1">
    <citation type="submission" date="2017-05" db="EMBL/GenBank/DDBJ databases">
        <title>Streptomyces alboflavus Genome sequencing and assembly.</title>
        <authorList>
            <person name="Wang Y."/>
            <person name="Du B."/>
            <person name="Ding Y."/>
            <person name="Liu H."/>
            <person name="Hou Q."/>
            <person name="Liu K."/>
            <person name="Wang C."/>
            <person name="Yao L."/>
        </authorList>
    </citation>
    <scope>NUCLEOTIDE SEQUENCE [LARGE SCALE GENOMIC DNA]</scope>
    <source>
        <strain evidence="6 7">MDJK44</strain>
    </source>
</reference>
<dbReference type="RefSeq" id="WP_237307191.1">
    <property type="nucleotide sequence ID" value="NZ_CP021748.1"/>
</dbReference>
<evidence type="ECO:0000259" key="5">
    <source>
        <dbReference type="Pfam" id="PF05368"/>
    </source>
</evidence>